<evidence type="ECO:0000256" key="6">
    <source>
        <dbReference type="RuleBase" id="RU003960"/>
    </source>
</evidence>
<dbReference type="PANTHER" id="PTHR45790">
    <property type="entry name" value="SIROHEME SYNTHASE-RELATED"/>
    <property type="match status" value="1"/>
</dbReference>
<dbReference type="InterPro" id="IPR035996">
    <property type="entry name" value="4pyrrol_Methylase_sf"/>
</dbReference>
<evidence type="ECO:0000313" key="9">
    <source>
        <dbReference type="EMBL" id="TKW15537.1"/>
    </source>
</evidence>
<dbReference type="Gene3D" id="3.40.1010.10">
    <property type="entry name" value="Cobalt-precorrin-4 Transmethylase, Domain 1"/>
    <property type="match status" value="1"/>
</dbReference>
<dbReference type="NCBIfam" id="NF004790">
    <property type="entry name" value="PRK06136.1"/>
    <property type="match status" value="1"/>
</dbReference>
<dbReference type="PROSITE" id="PS00839">
    <property type="entry name" value="SUMT_1"/>
    <property type="match status" value="1"/>
</dbReference>
<evidence type="ECO:0000256" key="3">
    <source>
        <dbReference type="ARBA" id="ARBA00022679"/>
    </source>
</evidence>
<keyword evidence="2 6" id="KW-0489">Methyltransferase</keyword>
<feature type="domain" description="Tetrapyrrole methylase" evidence="8">
    <location>
        <begin position="132"/>
        <end position="343"/>
    </location>
</feature>
<keyword evidence="4" id="KW-0949">S-adenosyl-L-methionine</keyword>
<dbReference type="GO" id="GO:1902326">
    <property type="term" value="P:positive regulation of chlorophyll biosynthetic process"/>
    <property type="evidence" value="ECO:0007669"/>
    <property type="project" value="EnsemblPlants"/>
</dbReference>
<reference evidence="9" key="1">
    <citation type="submission" date="2019-03" db="EMBL/GenBank/DDBJ databases">
        <title>WGS assembly of Setaria viridis.</title>
        <authorList>
            <person name="Huang P."/>
            <person name="Jenkins J."/>
            <person name="Grimwood J."/>
            <person name="Barry K."/>
            <person name="Healey A."/>
            <person name="Mamidi S."/>
            <person name="Sreedasyam A."/>
            <person name="Shu S."/>
            <person name="Feldman M."/>
            <person name="Wu J."/>
            <person name="Yu Y."/>
            <person name="Chen C."/>
            <person name="Johnson J."/>
            <person name="Rokhsar D."/>
            <person name="Baxter I."/>
            <person name="Schmutz J."/>
            <person name="Brutnell T."/>
            <person name="Kellogg E."/>
        </authorList>
    </citation>
    <scope>NUCLEOTIDE SEQUENCE [LARGE SCALE GENOMIC DNA]</scope>
</reference>
<feature type="region of interest" description="Disordered" evidence="7">
    <location>
        <begin position="1"/>
        <end position="89"/>
    </location>
</feature>
<dbReference type="InterPro" id="IPR003043">
    <property type="entry name" value="Uropor_MeTrfase_CS"/>
</dbReference>
<dbReference type="FunFam" id="3.30.950.10:FF:000001">
    <property type="entry name" value="Siroheme synthase"/>
    <property type="match status" value="1"/>
</dbReference>
<dbReference type="Pfam" id="PF00590">
    <property type="entry name" value="TP_methylase"/>
    <property type="match status" value="1"/>
</dbReference>
<dbReference type="AlphaFoldDB" id="A0A4U6UWB6"/>
<dbReference type="GO" id="GO:0019354">
    <property type="term" value="P:siroheme biosynthetic process"/>
    <property type="evidence" value="ECO:0007669"/>
    <property type="project" value="EnsemblPlants"/>
</dbReference>
<dbReference type="Gramene" id="TKW15537">
    <property type="protein sequence ID" value="TKW15537"/>
    <property type="gene ID" value="SEVIR_5G243700v2"/>
</dbReference>
<dbReference type="GO" id="GO:0032259">
    <property type="term" value="P:methylation"/>
    <property type="evidence" value="ECO:0007669"/>
    <property type="project" value="UniProtKB-KW"/>
</dbReference>
<dbReference type="Gene3D" id="3.30.950.10">
    <property type="entry name" value="Methyltransferase, Cobalt-precorrin-4 Transmethylase, Domain 2"/>
    <property type="match status" value="1"/>
</dbReference>
<evidence type="ECO:0000259" key="8">
    <source>
        <dbReference type="Pfam" id="PF00590"/>
    </source>
</evidence>
<dbReference type="EC" id="2.1.1.107" evidence="1"/>
<proteinExistence type="inferred from homology"/>
<comment type="similarity">
    <text evidence="6">Belongs to the precorrin methyltransferase family.</text>
</comment>
<dbReference type="Proteomes" id="UP000298652">
    <property type="component" value="Chromosome 5"/>
</dbReference>
<feature type="compositionally biased region" description="Low complexity" evidence="7">
    <location>
        <begin position="15"/>
        <end position="49"/>
    </location>
</feature>
<dbReference type="GO" id="GO:0009507">
    <property type="term" value="C:chloroplast"/>
    <property type="evidence" value="ECO:0007669"/>
    <property type="project" value="EnsemblPlants"/>
</dbReference>
<feature type="compositionally biased region" description="Low complexity" evidence="7">
    <location>
        <begin position="67"/>
        <end position="89"/>
    </location>
</feature>
<sequence length="390" mass="40587">MALAVRTPRCQPRPTSISAPASASTSTSLAAANARPRPGAAVRASAASPFTEATSSSRYRRDAWSYAADGSSSPASSSSSPSDAAAAAAAAGRRDDEIALQLPELRRLLDALRASRGRSAEGEGGGGGPGRVALVGTGPGDPELLTLKAVRAIEVADLVLYDRLVSNDVLDLVGEGARLLYVGKTAGYHSRTQEEIHELLLSFAEAGANVVRLKGGDPLVFGRGGEEMDFLQQQGIRVEIIPGITSASGIAAELGIPLTHRGVATSVRFLTGHSRNGGTDPLYVAGNAADPDTTLVVYMGLSTLPSLAPKLMKHGLPPDTPAVAVERGTTPQQRMVFALLKDLVDEVKLADLVSPTLIIIGKVVALSPFWVEPSEHDALKTENSYASEAR</sequence>
<dbReference type="InterPro" id="IPR050161">
    <property type="entry name" value="Siro_Cobalamin_biosynth"/>
</dbReference>
<name>A0A4U6UWB6_SETVI</name>
<protein>
    <recommendedName>
        <fullName evidence="1">uroporphyrinogen-III C-methyltransferase</fullName>
        <ecNumber evidence="1">2.1.1.107</ecNumber>
    </recommendedName>
</protein>
<dbReference type="InterPro" id="IPR014776">
    <property type="entry name" value="4pyrrole_Mease_sub2"/>
</dbReference>
<dbReference type="SUPFAM" id="SSF53790">
    <property type="entry name" value="Tetrapyrrole methylase"/>
    <property type="match status" value="1"/>
</dbReference>
<accession>A0A4U6UWB6</accession>
<evidence type="ECO:0000256" key="4">
    <source>
        <dbReference type="ARBA" id="ARBA00022691"/>
    </source>
</evidence>
<keyword evidence="5" id="KW-0627">Porphyrin biosynthesis</keyword>
<dbReference type="PANTHER" id="PTHR45790:SF3">
    <property type="entry name" value="S-ADENOSYL-L-METHIONINE-DEPENDENT UROPORPHYRINOGEN III METHYLTRANSFERASE, CHLOROPLASTIC"/>
    <property type="match status" value="1"/>
</dbReference>
<dbReference type="GO" id="GO:0090352">
    <property type="term" value="P:regulation of nitrate assimilation"/>
    <property type="evidence" value="ECO:0007669"/>
    <property type="project" value="EnsemblPlants"/>
</dbReference>
<dbReference type="PROSITE" id="PS00840">
    <property type="entry name" value="SUMT_2"/>
    <property type="match status" value="1"/>
</dbReference>
<evidence type="ECO:0000256" key="5">
    <source>
        <dbReference type="ARBA" id="ARBA00023244"/>
    </source>
</evidence>
<dbReference type="InterPro" id="IPR014777">
    <property type="entry name" value="4pyrrole_Mease_sub1"/>
</dbReference>
<evidence type="ECO:0000256" key="2">
    <source>
        <dbReference type="ARBA" id="ARBA00022603"/>
    </source>
</evidence>
<dbReference type="GO" id="GO:0004851">
    <property type="term" value="F:uroporphyrin-III C-methyltransferase activity"/>
    <property type="evidence" value="ECO:0007669"/>
    <property type="project" value="UniProtKB-EC"/>
</dbReference>
<dbReference type="NCBIfam" id="TIGR01469">
    <property type="entry name" value="cobA_cysG_Cterm"/>
    <property type="match status" value="1"/>
</dbReference>
<evidence type="ECO:0000256" key="1">
    <source>
        <dbReference type="ARBA" id="ARBA00012162"/>
    </source>
</evidence>
<dbReference type="EMBL" id="CM016556">
    <property type="protein sequence ID" value="TKW15537.1"/>
    <property type="molecule type" value="Genomic_DNA"/>
</dbReference>
<keyword evidence="10" id="KW-1185">Reference proteome</keyword>
<dbReference type="FunFam" id="3.40.1010.10:FF:000001">
    <property type="entry name" value="Siroheme synthase"/>
    <property type="match status" value="1"/>
</dbReference>
<dbReference type="OMA" id="EWTPQEY"/>
<dbReference type="GO" id="GO:1900058">
    <property type="term" value="P:regulation of sulfate assimilation"/>
    <property type="evidence" value="ECO:0007669"/>
    <property type="project" value="EnsemblPlants"/>
</dbReference>
<evidence type="ECO:0000313" key="10">
    <source>
        <dbReference type="Proteomes" id="UP000298652"/>
    </source>
</evidence>
<dbReference type="InterPro" id="IPR000878">
    <property type="entry name" value="4pyrrol_Mease"/>
</dbReference>
<dbReference type="GO" id="GO:0009416">
    <property type="term" value="P:response to light stimulus"/>
    <property type="evidence" value="ECO:0007669"/>
    <property type="project" value="EnsemblPlants"/>
</dbReference>
<keyword evidence="3 6" id="KW-0808">Transferase</keyword>
<evidence type="ECO:0000256" key="7">
    <source>
        <dbReference type="SAM" id="MobiDB-lite"/>
    </source>
</evidence>
<organism evidence="9 10">
    <name type="scientific">Setaria viridis</name>
    <name type="common">Green bristlegrass</name>
    <name type="synonym">Setaria italica subsp. viridis</name>
    <dbReference type="NCBI Taxonomy" id="4556"/>
    <lineage>
        <taxon>Eukaryota</taxon>
        <taxon>Viridiplantae</taxon>
        <taxon>Streptophyta</taxon>
        <taxon>Embryophyta</taxon>
        <taxon>Tracheophyta</taxon>
        <taxon>Spermatophyta</taxon>
        <taxon>Magnoliopsida</taxon>
        <taxon>Liliopsida</taxon>
        <taxon>Poales</taxon>
        <taxon>Poaceae</taxon>
        <taxon>PACMAD clade</taxon>
        <taxon>Panicoideae</taxon>
        <taxon>Panicodae</taxon>
        <taxon>Paniceae</taxon>
        <taxon>Cenchrinae</taxon>
        <taxon>Setaria</taxon>
    </lineage>
</organism>
<dbReference type="CDD" id="cd11642">
    <property type="entry name" value="SUMT"/>
    <property type="match status" value="1"/>
</dbReference>
<gene>
    <name evidence="9" type="ORF">SEVIR_5G243700v2</name>
</gene>
<dbReference type="InterPro" id="IPR006366">
    <property type="entry name" value="CobA/CysG_C"/>
</dbReference>